<evidence type="ECO:0000259" key="1">
    <source>
        <dbReference type="SMART" id="SM00418"/>
    </source>
</evidence>
<dbReference type="CDD" id="cd00090">
    <property type="entry name" value="HTH_ARSR"/>
    <property type="match status" value="1"/>
</dbReference>
<feature type="domain" description="HTH arsR-type" evidence="1">
    <location>
        <begin position="4"/>
        <end position="88"/>
    </location>
</feature>
<dbReference type="InterPro" id="IPR036388">
    <property type="entry name" value="WH-like_DNA-bd_sf"/>
</dbReference>
<dbReference type="AlphaFoldDB" id="A0A934K935"/>
<evidence type="ECO:0000313" key="2">
    <source>
        <dbReference type="EMBL" id="MBJ7598771.1"/>
    </source>
</evidence>
<dbReference type="InterPro" id="IPR011991">
    <property type="entry name" value="ArsR-like_HTH"/>
</dbReference>
<dbReference type="EMBL" id="JAEKNR010000125">
    <property type="protein sequence ID" value="MBJ7598771.1"/>
    <property type="molecule type" value="Genomic_DNA"/>
</dbReference>
<accession>A0A934K935</accession>
<proteinExistence type="predicted"/>
<dbReference type="PANTHER" id="PTHR38600:SF2">
    <property type="entry name" value="SLL0088 PROTEIN"/>
    <property type="match status" value="1"/>
</dbReference>
<dbReference type="InterPro" id="IPR036390">
    <property type="entry name" value="WH_DNA-bd_sf"/>
</dbReference>
<dbReference type="Pfam" id="PF12840">
    <property type="entry name" value="HTH_20"/>
    <property type="match status" value="1"/>
</dbReference>
<comment type="caution">
    <text evidence="2">The sequence shown here is derived from an EMBL/GenBank/DDBJ whole genome shotgun (WGS) entry which is preliminary data.</text>
</comment>
<organism evidence="2 3">
    <name type="scientific">Candidatus Nephthysia bennettiae</name>
    <dbReference type="NCBI Taxonomy" id="3127016"/>
    <lineage>
        <taxon>Bacteria</taxon>
        <taxon>Bacillati</taxon>
        <taxon>Candidatus Dormiibacterota</taxon>
        <taxon>Candidatus Dormibacteria</taxon>
        <taxon>Candidatus Dormibacterales</taxon>
        <taxon>Candidatus Dormibacteraceae</taxon>
        <taxon>Candidatus Nephthysia</taxon>
    </lineage>
</organism>
<dbReference type="Proteomes" id="UP000612893">
    <property type="component" value="Unassembled WGS sequence"/>
</dbReference>
<reference evidence="2" key="1">
    <citation type="submission" date="2020-10" db="EMBL/GenBank/DDBJ databases">
        <title>Ca. Dormibacterota MAGs.</title>
        <authorList>
            <person name="Montgomery K."/>
        </authorList>
    </citation>
    <scope>NUCLEOTIDE SEQUENCE [LARGE SCALE GENOMIC DNA]</scope>
    <source>
        <strain evidence="2">SC8812_S17_10</strain>
    </source>
</reference>
<evidence type="ECO:0000313" key="3">
    <source>
        <dbReference type="Proteomes" id="UP000612893"/>
    </source>
</evidence>
<dbReference type="GO" id="GO:0003700">
    <property type="term" value="F:DNA-binding transcription factor activity"/>
    <property type="evidence" value="ECO:0007669"/>
    <property type="project" value="InterPro"/>
</dbReference>
<dbReference type="InterPro" id="IPR001845">
    <property type="entry name" value="HTH_ArsR_DNA-bd_dom"/>
</dbReference>
<name>A0A934K935_9BACT</name>
<dbReference type="SMART" id="SM00418">
    <property type="entry name" value="HTH_ARSR"/>
    <property type="match status" value="1"/>
</dbReference>
<dbReference type="PANTHER" id="PTHR38600">
    <property type="entry name" value="TRANSCRIPTIONAL REGULATORY PROTEIN"/>
    <property type="match status" value="1"/>
</dbReference>
<sequence length="214" mass="24006">MPSLIAGRSTRMDVLELLRRKQAASAEGISTELGITPNAVRQHLTNLEREGLVHSVPVRTKRGRPILKFSLTERADSAFPKRYGQLATMVLTELQEMGGPELLDEVFERVAHRHADAVAPTMEGLDFDQRVSRLVEWIARAGTLAEHEETADGVRVSIHNCPFRNTALKFPQVCTITPQLIVELLGRPVSQEKSIHRRDPYCSFLVQRPDPSTH</sequence>
<keyword evidence="3" id="KW-1185">Reference proteome</keyword>
<protein>
    <submittedName>
        <fullName evidence="2">Helix-turn-helix domain-containing protein</fullName>
    </submittedName>
</protein>
<dbReference type="RefSeq" id="WP_338201977.1">
    <property type="nucleotide sequence ID" value="NZ_JAEKNR010000125.1"/>
</dbReference>
<dbReference type="Gene3D" id="1.10.10.10">
    <property type="entry name" value="Winged helix-like DNA-binding domain superfamily/Winged helix DNA-binding domain"/>
    <property type="match status" value="1"/>
</dbReference>
<dbReference type="SUPFAM" id="SSF46785">
    <property type="entry name" value="Winged helix' DNA-binding domain"/>
    <property type="match status" value="1"/>
</dbReference>
<gene>
    <name evidence="2" type="ORF">JF922_11895</name>
</gene>